<feature type="domain" description="Smf/DprA SLOG" evidence="2">
    <location>
        <begin position="76"/>
        <end position="203"/>
    </location>
</feature>
<sequence>VALLVSRIAGDGHDTLKASEFWALPGSPGELLGRSAEDLTNFGIDGVMAERVVRLFDRSVALAFELDRYEQAGIRTVTVHDNGYPTRLRERLGTKAPALLHVAGATELLSEPGVGIVGSRRVSEEGAAVAADSAKRATAIGFPVVSGGARGVDQLAMNATYQAGGRVIGVLADSLVRTVANTETRRAILEASAVLATPYGPEAPFSVGTA</sequence>
<feature type="non-terminal residue" evidence="3">
    <location>
        <position position="1"/>
    </location>
</feature>
<dbReference type="Gene3D" id="3.40.50.450">
    <property type="match status" value="1"/>
</dbReference>
<proteinExistence type="inferred from homology"/>
<dbReference type="InterPro" id="IPR057666">
    <property type="entry name" value="DrpA_SLOG"/>
</dbReference>
<feature type="non-terminal residue" evidence="3">
    <location>
        <position position="210"/>
    </location>
</feature>
<dbReference type="PANTHER" id="PTHR43022">
    <property type="entry name" value="PROTEIN SMF"/>
    <property type="match status" value="1"/>
</dbReference>
<accession>A0A382SGM8</accession>
<dbReference type="SUPFAM" id="SSF102405">
    <property type="entry name" value="MCP/YpsA-like"/>
    <property type="match status" value="1"/>
</dbReference>
<gene>
    <name evidence="3" type="ORF">METZ01_LOCUS361596</name>
</gene>
<comment type="similarity">
    <text evidence="1">Belongs to the DprA/Smf family.</text>
</comment>
<reference evidence="3" key="1">
    <citation type="submission" date="2018-05" db="EMBL/GenBank/DDBJ databases">
        <authorList>
            <person name="Lanie J.A."/>
            <person name="Ng W.-L."/>
            <person name="Kazmierczak K.M."/>
            <person name="Andrzejewski T.M."/>
            <person name="Davidsen T.M."/>
            <person name="Wayne K.J."/>
            <person name="Tettelin H."/>
            <person name="Glass J.I."/>
            <person name="Rusch D."/>
            <person name="Podicherti R."/>
            <person name="Tsui H.-C.T."/>
            <person name="Winkler M.E."/>
        </authorList>
    </citation>
    <scope>NUCLEOTIDE SEQUENCE</scope>
</reference>
<dbReference type="InterPro" id="IPR003488">
    <property type="entry name" value="DprA"/>
</dbReference>
<dbReference type="PANTHER" id="PTHR43022:SF1">
    <property type="entry name" value="PROTEIN SMF"/>
    <property type="match status" value="1"/>
</dbReference>
<organism evidence="3">
    <name type="scientific">marine metagenome</name>
    <dbReference type="NCBI Taxonomy" id="408172"/>
    <lineage>
        <taxon>unclassified sequences</taxon>
        <taxon>metagenomes</taxon>
        <taxon>ecological metagenomes</taxon>
    </lineage>
</organism>
<evidence type="ECO:0000313" key="3">
    <source>
        <dbReference type="EMBL" id="SVD08742.1"/>
    </source>
</evidence>
<dbReference type="Pfam" id="PF02481">
    <property type="entry name" value="DNA_processg_A"/>
    <property type="match status" value="1"/>
</dbReference>
<protein>
    <recommendedName>
        <fullName evidence="2">Smf/DprA SLOG domain-containing protein</fullName>
    </recommendedName>
</protein>
<name>A0A382SGM8_9ZZZZ</name>
<dbReference type="AlphaFoldDB" id="A0A382SGM8"/>
<dbReference type="GO" id="GO:0009294">
    <property type="term" value="P:DNA-mediated transformation"/>
    <property type="evidence" value="ECO:0007669"/>
    <property type="project" value="InterPro"/>
</dbReference>
<evidence type="ECO:0000259" key="2">
    <source>
        <dbReference type="Pfam" id="PF02481"/>
    </source>
</evidence>
<evidence type="ECO:0000256" key="1">
    <source>
        <dbReference type="ARBA" id="ARBA00006525"/>
    </source>
</evidence>
<dbReference type="EMBL" id="UINC01128772">
    <property type="protein sequence ID" value="SVD08742.1"/>
    <property type="molecule type" value="Genomic_DNA"/>
</dbReference>